<dbReference type="Gene3D" id="3.30.160.60">
    <property type="entry name" value="Classic Zinc Finger"/>
    <property type="match status" value="2"/>
</dbReference>
<dbReference type="Pfam" id="PF22995">
    <property type="entry name" value="C2CH-3rd_BIRD-IDD"/>
    <property type="match status" value="1"/>
</dbReference>
<sequence length="361" mass="41783">MDDPSTNFFFTNLFKFNSPTTTNFPHHHHPSSSSSSNPFPPPPPPPLPPPPNFFPTFHHHHHAPPPSSPPLRQALPLLSLGPTRSSQEKNNKEEEKEETLMRVALHIGLPSPRAEEEEGEEEEEEEEEDQELEEEEELEDQEEEEEVAISGLCLSNSRLNKGQYWIPTPSQILIGPTQFSCPVCYKTFNRYNNMQMHMWGHGSQYRRGPESLRGTQPTGMLRLPCYCCSPGCRNNIDHPRAKPLKDFRTLQTHYKRKHGIKPFMCRKCGKAFAVRGDWRTHEKNCGKLWYCICGSDFKHKRSLKDHIKAFGNGHAAYNHSNNNANNNNSDQHRRRHHRHHRLHGFDEEDDHAYSEVEQDHD</sequence>
<dbReference type="InterPro" id="IPR055187">
    <property type="entry name" value="C2CH-3rd_BIRD-IDD"/>
</dbReference>
<feature type="compositionally biased region" description="Acidic residues" evidence="11">
    <location>
        <begin position="115"/>
        <end position="147"/>
    </location>
</feature>
<evidence type="ECO:0000256" key="10">
    <source>
        <dbReference type="PROSITE-ProRule" id="PRU00042"/>
    </source>
</evidence>
<dbReference type="EMBL" id="OZ021739">
    <property type="protein sequence ID" value="CAK9322869.1"/>
    <property type="molecule type" value="Genomic_DNA"/>
</dbReference>
<keyword evidence="6" id="KW-0805">Transcription regulation</keyword>
<evidence type="ECO:0000256" key="7">
    <source>
        <dbReference type="ARBA" id="ARBA00023163"/>
    </source>
</evidence>
<gene>
    <name evidence="13" type="ORF">CITCOLO1_LOCUS15035</name>
</gene>
<evidence type="ECO:0000259" key="12">
    <source>
        <dbReference type="PROSITE" id="PS50157"/>
    </source>
</evidence>
<keyword evidence="3" id="KW-0677">Repeat</keyword>
<evidence type="ECO:0000256" key="5">
    <source>
        <dbReference type="ARBA" id="ARBA00022833"/>
    </source>
</evidence>
<dbReference type="InterPro" id="IPR043584">
    <property type="entry name" value="WIP1/2/3/4/5/6"/>
</dbReference>
<comment type="subcellular location">
    <subcellularLocation>
        <location evidence="1">Nucleus</location>
    </subcellularLocation>
</comment>
<proteinExistence type="inferred from homology"/>
<evidence type="ECO:0000256" key="6">
    <source>
        <dbReference type="ARBA" id="ARBA00023015"/>
    </source>
</evidence>
<feature type="compositionally biased region" description="Low complexity" evidence="11">
    <location>
        <begin position="314"/>
        <end position="329"/>
    </location>
</feature>
<comment type="similarity">
    <text evidence="9">Belongs to the WIP C2H2-type zinc-finger protein family.</text>
</comment>
<dbReference type="InterPro" id="IPR059161">
    <property type="entry name" value="Znf-C2H2_STOP1/2_3rd"/>
</dbReference>
<reference evidence="13 14" key="1">
    <citation type="submission" date="2024-03" db="EMBL/GenBank/DDBJ databases">
        <authorList>
            <person name="Gkanogiannis A."/>
            <person name="Becerra Lopez-Lavalle L."/>
        </authorList>
    </citation>
    <scope>NUCLEOTIDE SEQUENCE [LARGE SCALE GENOMIC DNA]</scope>
</reference>
<feature type="compositionally biased region" description="Basic and acidic residues" evidence="11">
    <location>
        <begin position="86"/>
        <end position="100"/>
    </location>
</feature>
<accession>A0ABP0YR89</accession>
<evidence type="ECO:0000256" key="9">
    <source>
        <dbReference type="ARBA" id="ARBA00023452"/>
    </source>
</evidence>
<feature type="region of interest" description="Disordered" evidence="11">
    <location>
        <begin position="19"/>
        <end position="147"/>
    </location>
</feature>
<keyword evidence="4 10" id="KW-0863">Zinc-finger</keyword>
<dbReference type="SMART" id="SM00355">
    <property type="entry name" value="ZnF_C2H2"/>
    <property type="match status" value="2"/>
</dbReference>
<dbReference type="PROSITE" id="PS50157">
    <property type="entry name" value="ZINC_FINGER_C2H2_2"/>
    <property type="match status" value="2"/>
</dbReference>
<evidence type="ECO:0000256" key="8">
    <source>
        <dbReference type="ARBA" id="ARBA00023242"/>
    </source>
</evidence>
<dbReference type="PANTHER" id="PTHR45878">
    <property type="entry name" value="ZINC FINGER PROTEIN WIP2"/>
    <property type="match status" value="1"/>
</dbReference>
<feature type="compositionally biased region" description="Pro residues" evidence="11">
    <location>
        <begin position="38"/>
        <end position="53"/>
    </location>
</feature>
<evidence type="ECO:0000256" key="1">
    <source>
        <dbReference type="ARBA" id="ARBA00004123"/>
    </source>
</evidence>
<feature type="region of interest" description="Disordered" evidence="11">
    <location>
        <begin position="314"/>
        <end position="361"/>
    </location>
</feature>
<dbReference type="SUPFAM" id="SSF57667">
    <property type="entry name" value="beta-beta-alpha zinc fingers"/>
    <property type="match status" value="2"/>
</dbReference>
<dbReference type="InterPro" id="IPR036236">
    <property type="entry name" value="Znf_C2H2_sf"/>
</dbReference>
<evidence type="ECO:0000256" key="11">
    <source>
        <dbReference type="SAM" id="MobiDB-lite"/>
    </source>
</evidence>
<feature type="compositionally biased region" description="Basic residues" evidence="11">
    <location>
        <begin position="332"/>
        <end position="342"/>
    </location>
</feature>
<dbReference type="Proteomes" id="UP001642487">
    <property type="component" value="Chromosome 5"/>
</dbReference>
<dbReference type="InterPro" id="IPR013087">
    <property type="entry name" value="Znf_C2H2_type"/>
</dbReference>
<evidence type="ECO:0000313" key="13">
    <source>
        <dbReference type="EMBL" id="CAK9322869.1"/>
    </source>
</evidence>
<feature type="compositionally biased region" description="Basic and acidic residues" evidence="11">
    <location>
        <begin position="351"/>
        <end position="361"/>
    </location>
</feature>
<name>A0ABP0YR89_9ROSI</name>
<keyword evidence="5" id="KW-0862">Zinc</keyword>
<feature type="domain" description="C2H2-type" evidence="12">
    <location>
        <begin position="263"/>
        <end position="283"/>
    </location>
</feature>
<evidence type="ECO:0000313" key="14">
    <source>
        <dbReference type="Proteomes" id="UP001642487"/>
    </source>
</evidence>
<organism evidence="13 14">
    <name type="scientific">Citrullus colocynthis</name>
    <name type="common">colocynth</name>
    <dbReference type="NCBI Taxonomy" id="252529"/>
    <lineage>
        <taxon>Eukaryota</taxon>
        <taxon>Viridiplantae</taxon>
        <taxon>Streptophyta</taxon>
        <taxon>Embryophyta</taxon>
        <taxon>Tracheophyta</taxon>
        <taxon>Spermatophyta</taxon>
        <taxon>Magnoliopsida</taxon>
        <taxon>eudicotyledons</taxon>
        <taxon>Gunneridae</taxon>
        <taxon>Pentapetalae</taxon>
        <taxon>rosids</taxon>
        <taxon>fabids</taxon>
        <taxon>Cucurbitales</taxon>
        <taxon>Cucurbitaceae</taxon>
        <taxon>Benincaseae</taxon>
        <taxon>Citrullus</taxon>
    </lineage>
</organism>
<evidence type="ECO:0000256" key="2">
    <source>
        <dbReference type="ARBA" id="ARBA00022723"/>
    </source>
</evidence>
<dbReference type="PANTHER" id="PTHR45878:SF1">
    <property type="entry name" value="ZINC FINGER PROTEIN WIP2"/>
    <property type="match status" value="1"/>
</dbReference>
<protein>
    <recommendedName>
        <fullName evidence="12">C2H2-type domain-containing protein</fullName>
    </recommendedName>
</protein>
<evidence type="ECO:0000256" key="3">
    <source>
        <dbReference type="ARBA" id="ARBA00022737"/>
    </source>
</evidence>
<evidence type="ECO:0000256" key="4">
    <source>
        <dbReference type="ARBA" id="ARBA00022771"/>
    </source>
</evidence>
<feature type="domain" description="C2H2-type" evidence="12">
    <location>
        <begin position="179"/>
        <end position="206"/>
    </location>
</feature>
<keyword evidence="8" id="KW-0539">Nucleus</keyword>
<keyword evidence="7" id="KW-0804">Transcription</keyword>
<dbReference type="Pfam" id="PF23115">
    <property type="entry name" value="zf-C2H2_STOP2_3rd"/>
    <property type="match status" value="1"/>
</dbReference>
<keyword evidence="2" id="KW-0479">Metal-binding</keyword>
<dbReference type="PROSITE" id="PS00028">
    <property type="entry name" value="ZINC_FINGER_C2H2_1"/>
    <property type="match status" value="1"/>
</dbReference>
<keyword evidence="14" id="KW-1185">Reference proteome</keyword>